<accession>A0AAF0E065</accession>
<dbReference type="GO" id="GO:0016020">
    <property type="term" value="C:membrane"/>
    <property type="evidence" value="ECO:0007669"/>
    <property type="project" value="UniProtKB-SubCell"/>
</dbReference>
<dbReference type="AlphaFoldDB" id="A0AAF0E065"/>
<dbReference type="PROSITE" id="PS01309">
    <property type="entry name" value="UPF0057"/>
    <property type="match status" value="1"/>
</dbReference>
<keyword evidence="8" id="KW-1185">Reference proteome</keyword>
<name>A0AAF0E065_9BASI</name>
<keyword evidence="5" id="KW-0472">Membrane</keyword>
<organism evidence="7 8">
    <name type="scientific">Malassezia obtusa</name>
    <dbReference type="NCBI Taxonomy" id="76774"/>
    <lineage>
        <taxon>Eukaryota</taxon>
        <taxon>Fungi</taxon>
        <taxon>Dikarya</taxon>
        <taxon>Basidiomycota</taxon>
        <taxon>Ustilaginomycotina</taxon>
        <taxon>Malasseziomycetes</taxon>
        <taxon>Malasseziales</taxon>
        <taxon>Malasseziaceae</taxon>
        <taxon>Malassezia</taxon>
    </lineage>
</organism>
<keyword evidence="4" id="KW-1133">Transmembrane helix</keyword>
<protein>
    <submittedName>
        <fullName evidence="7">Uncharacterized protein</fullName>
    </submittedName>
</protein>
<evidence type="ECO:0000256" key="3">
    <source>
        <dbReference type="ARBA" id="ARBA00022692"/>
    </source>
</evidence>
<dbReference type="PANTHER" id="PTHR21659:SF85">
    <property type="entry name" value="EXPRESSED PROTEIN"/>
    <property type="match status" value="1"/>
</dbReference>
<dbReference type="InterPro" id="IPR000612">
    <property type="entry name" value="PMP3"/>
</dbReference>
<gene>
    <name evidence="7" type="ORF">MOBT1_001436</name>
</gene>
<evidence type="ECO:0000256" key="5">
    <source>
        <dbReference type="ARBA" id="ARBA00023136"/>
    </source>
</evidence>
<feature type="region of interest" description="Disordered" evidence="6">
    <location>
        <begin position="136"/>
        <end position="200"/>
    </location>
</feature>
<evidence type="ECO:0000313" key="8">
    <source>
        <dbReference type="Proteomes" id="UP001214603"/>
    </source>
</evidence>
<dbReference type="Pfam" id="PF01679">
    <property type="entry name" value="Pmp3"/>
    <property type="match status" value="1"/>
</dbReference>
<feature type="region of interest" description="Disordered" evidence="6">
    <location>
        <begin position="292"/>
        <end position="354"/>
    </location>
</feature>
<dbReference type="EMBL" id="CP119935">
    <property type="protein sequence ID" value="WFD02752.1"/>
    <property type="molecule type" value="Genomic_DNA"/>
</dbReference>
<comment type="similarity">
    <text evidence="2">Belongs to the UPF0057 (PMP3) family.</text>
</comment>
<evidence type="ECO:0000256" key="4">
    <source>
        <dbReference type="ARBA" id="ARBA00022989"/>
    </source>
</evidence>
<proteinExistence type="inferred from homology"/>
<dbReference type="Proteomes" id="UP001214603">
    <property type="component" value="Chromosome 2"/>
</dbReference>
<keyword evidence="3" id="KW-0812">Transmembrane</keyword>
<feature type="region of interest" description="Disordered" evidence="6">
    <location>
        <begin position="206"/>
        <end position="225"/>
    </location>
</feature>
<evidence type="ECO:0000256" key="1">
    <source>
        <dbReference type="ARBA" id="ARBA00004370"/>
    </source>
</evidence>
<feature type="compositionally biased region" description="Polar residues" evidence="6">
    <location>
        <begin position="177"/>
        <end position="194"/>
    </location>
</feature>
<feature type="region of interest" description="Disordered" evidence="6">
    <location>
        <begin position="255"/>
        <end position="280"/>
    </location>
</feature>
<evidence type="ECO:0000256" key="2">
    <source>
        <dbReference type="ARBA" id="ARBA00009530"/>
    </source>
</evidence>
<sequence length="354" mass="39480">MPFMGLTGNRRELRPNARHAFAAFLILFSILVPPLAVAMRFGIGLDFFINVILTILGYIPGHVRNSLTQLHNFFIQRVRDNSNKKRTPAWLKKCGLVVNPSNSVNGANRKWADRYLYVPELVQHDEEGRAYYLNPETNEFDAPTAPRSGPYQSEDESDEVVGSSDALVEPDRYYASSKPSPYYTQNLPTSTPADTDTPRRANKSLLSRTRKLFGGGGSSSASVSTMDRHSRIDLAMGASYGDPVHERRNNIGYHEYDDDQASVPPPRRNAPATAPTDTMDELDRELLGLSTQESMPPVRTSRQHAEAWDAAAYKPRGRTRRARPPVAEDSASSVGAPAEAPARERDIMEYEHTF</sequence>
<feature type="compositionally biased region" description="Basic and acidic residues" evidence="6">
    <location>
        <begin position="341"/>
        <end position="354"/>
    </location>
</feature>
<evidence type="ECO:0000256" key="6">
    <source>
        <dbReference type="SAM" id="MobiDB-lite"/>
    </source>
</evidence>
<evidence type="ECO:0000313" key="7">
    <source>
        <dbReference type="EMBL" id="WFD02752.1"/>
    </source>
</evidence>
<reference evidence="7" key="1">
    <citation type="submission" date="2023-03" db="EMBL/GenBank/DDBJ databases">
        <title>Mating type loci evolution in Malassezia.</title>
        <authorList>
            <person name="Coelho M.A."/>
        </authorList>
    </citation>
    <scope>NUCLEOTIDE SEQUENCE</scope>
    <source>
        <strain evidence="7">CBS 7876</strain>
    </source>
</reference>
<comment type="subcellular location">
    <subcellularLocation>
        <location evidence="1">Membrane</location>
    </subcellularLocation>
</comment>
<dbReference type="PANTHER" id="PTHR21659">
    <property type="entry name" value="HYDROPHOBIC PROTEIN RCI2 LOW TEMPERATURE AND SALT RESPONSIVE PROTEIN LTI6 -RELATED"/>
    <property type="match status" value="1"/>
</dbReference>